<sequence>SSFSSSYEVILCTTPHHLREAASIRMDVFIAEQGFDVQDELDENDAICAHFLLIDTANPSQGLGTLRWVPYPTGPVLESSKEAIATRSTEEGLPLGRAQTTEELTRSFVSAGQAKLGRLAARKEVRGKKLGAKLVVDSEKWIRSILAANLSKGEQVEVGMKLHSQMQVIKFYERLGYTASGEPFDEDGAPHMLCSKKVTI</sequence>
<reference evidence="2 3" key="1">
    <citation type="journal article" date="2018" name="Mol. Biol. Evol.">
        <title>Broad Genomic Sampling Reveals a Smut Pathogenic Ancestry of the Fungal Clade Ustilaginomycotina.</title>
        <authorList>
            <person name="Kijpornyongpan T."/>
            <person name="Mondo S.J."/>
            <person name="Barry K."/>
            <person name="Sandor L."/>
            <person name="Lee J."/>
            <person name="Lipzen A."/>
            <person name="Pangilinan J."/>
            <person name="LaButti K."/>
            <person name="Hainaut M."/>
            <person name="Henrissat B."/>
            <person name="Grigoriev I.V."/>
            <person name="Spatafora J.W."/>
            <person name="Aime M.C."/>
        </authorList>
    </citation>
    <scope>NUCLEOTIDE SEQUENCE [LARGE SCALE GENOMIC DNA]</scope>
    <source>
        <strain evidence="2 3">MCA 4718</strain>
    </source>
</reference>
<dbReference type="RefSeq" id="XP_025348594.1">
    <property type="nucleotide sequence ID" value="XM_025489927.1"/>
</dbReference>
<proteinExistence type="predicted"/>
<organism evidence="2 3">
    <name type="scientific">Pseudomicrostroma glucosiphilum</name>
    <dbReference type="NCBI Taxonomy" id="1684307"/>
    <lineage>
        <taxon>Eukaryota</taxon>
        <taxon>Fungi</taxon>
        <taxon>Dikarya</taxon>
        <taxon>Basidiomycota</taxon>
        <taxon>Ustilaginomycotina</taxon>
        <taxon>Exobasidiomycetes</taxon>
        <taxon>Microstromatales</taxon>
        <taxon>Microstromatales incertae sedis</taxon>
        <taxon>Pseudomicrostroma</taxon>
    </lineage>
</organism>
<dbReference type="Proteomes" id="UP000245942">
    <property type="component" value="Unassembled WGS sequence"/>
</dbReference>
<evidence type="ECO:0000313" key="2">
    <source>
        <dbReference type="EMBL" id="PWN21434.1"/>
    </source>
</evidence>
<dbReference type="InterPro" id="IPR000182">
    <property type="entry name" value="GNAT_dom"/>
</dbReference>
<dbReference type="UniPathway" id="UPA00113">
    <property type="reaction ID" value="UER00529"/>
</dbReference>
<dbReference type="EMBL" id="KZ819325">
    <property type="protein sequence ID" value="PWN21434.1"/>
    <property type="molecule type" value="Genomic_DNA"/>
</dbReference>
<evidence type="ECO:0000313" key="3">
    <source>
        <dbReference type="Proteomes" id="UP000245942"/>
    </source>
</evidence>
<evidence type="ECO:0000259" key="1">
    <source>
        <dbReference type="Pfam" id="PF13673"/>
    </source>
</evidence>
<feature type="non-terminal residue" evidence="2">
    <location>
        <position position="1"/>
    </location>
</feature>
<dbReference type="GO" id="GO:0006048">
    <property type="term" value="P:UDP-N-acetylglucosamine biosynthetic process"/>
    <property type="evidence" value="ECO:0007669"/>
    <property type="project" value="UniProtKB-UniPathway"/>
</dbReference>
<dbReference type="AlphaFoldDB" id="A0A316U9A3"/>
<name>A0A316U9A3_9BASI</name>
<keyword evidence="3" id="KW-1185">Reference proteome</keyword>
<dbReference type="SUPFAM" id="SSF55729">
    <property type="entry name" value="Acyl-CoA N-acyltransferases (Nat)"/>
    <property type="match status" value="1"/>
</dbReference>
<feature type="non-terminal residue" evidence="2">
    <location>
        <position position="200"/>
    </location>
</feature>
<accession>A0A316U9A3</accession>
<gene>
    <name evidence="2" type="ORF">BCV69DRAFT_236663</name>
</gene>
<dbReference type="Gene3D" id="3.40.630.30">
    <property type="match status" value="1"/>
</dbReference>
<dbReference type="GO" id="GO:0016747">
    <property type="term" value="F:acyltransferase activity, transferring groups other than amino-acyl groups"/>
    <property type="evidence" value="ECO:0007669"/>
    <property type="project" value="InterPro"/>
</dbReference>
<dbReference type="InterPro" id="IPR016181">
    <property type="entry name" value="Acyl_CoA_acyltransferase"/>
</dbReference>
<dbReference type="OrthoDB" id="329272at2759"/>
<protein>
    <recommendedName>
        <fullName evidence="1">N-acetyltransferase domain-containing protein</fullName>
    </recommendedName>
</protein>
<feature type="domain" description="N-acetyltransferase" evidence="1">
    <location>
        <begin position="113"/>
        <end position="192"/>
    </location>
</feature>
<dbReference type="GeneID" id="37011661"/>
<dbReference type="STRING" id="1684307.A0A316U9A3"/>
<dbReference type="Pfam" id="PF13673">
    <property type="entry name" value="Acetyltransf_10"/>
    <property type="match status" value="1"/>
</dbReference>